<dbReference type="EMBL" id="CM047743">
    <property type="protein sequence ID" value="KAJ0032027.1"/>
    <property type="molecule type" value="Genomic_DNA"/>
</dbReference>
<protein>
    <submittedName>
        <fullName evidence="1">Uncharacterized protein</fullName>
    </submittedName>
</protein>
<organism evidence="1 2">
    <name type="scientific">Pistacia integerrima</name>
    <dbReference type="NCBI Taxonomy" id="434235"/>
    <lineage>
        <taxon>Eukaryota</taxon>
        <taxon>Viridiplantae</taxon>
        <taxon>Streptophyta</taxon>
        <taxon>Embryophyta</taxon>
        <taxon>Tracheophyta</taxon>
        <taxon>Spermatophyta</taxon>
        <taxon>Magnoliopsida</taxon>
        <taxon>eudicotyledons</taxon>
        <taxon>Gunneridae</taxon>
        <taxon>Pentapetalae</taxon>
        <taxon>rosids</taxon>
        <taxon>malvids</taxon>
        <taxon>Sapindales</taxon>
        <taxon>Anacardiaceae</taxon>
        <taxon>Pistacia</taxon>
    </lineage>
</organism>
<keyword evidence="2" id="KW-1185">Reference proteome</keyword>
<sequence>MTLITSFFFLLLGLASLLLIPLLLTSLHRHHHHQRHLADLSDGFSPSGLKRLPQFRFSKRSEVDSDGECVVCLEGFKQGQWCRALVDCGHVFHRKCVDTWLVKVAACPTCRTRVC</sequence>
<name>A0ACC0Y9Q6_9ROSI</name>
<accession>A0ACC0Y9Q6</accession>
<reference evidence="2" key="1">
    <citation type="journal article" date="2023" name="G3 (Bethesda)">
        <title>Genome assembly and association tests identify interacting loci associated with vigor, precocity, and sex in interspecific pistachio rootstocks.</title>
        <authorList>
            <person name="Palmer W."/>
            <person name="Jacygrad E."/>
            <person name="Sagayaradj S."/>
            <person name="Cavanaugh K."/>
            <person name="Han R."/>
            <person name="Bertier L."/>
            <person name="Beede B."/>
            <person name="Kafkas S."/>
            <person name="Golino D."/>
            <person name="Preece J."/>
            <person name="Michelmore R."/>
        </authorList>
    </citation>
    <scope>NUCLEOTIDE SEQUENCE [LARGE SCALE GENOMIC DNA]</scope>
</reference>
<evidence type="ECO:0000313" key="2">
    <source>
        <dbReference type="Proteomes" id="UP001163603"/>
    </source>
</evidence>
<gene>
    <name evidence="1" type="ORF">Pint_14263</name>
</gene>
<evidence type="ECO:0000313" key="1">
    <source>
        <dbReference type="EMBL" id="KAJ0032027.1"/>
    </source>
</evidence>
<proteinExistence type="predicted"/>
<dbReference type="Proteomes" id="UP001163603">
    <property type="component" value="Chromosome 8"/>
</dbReference>
<comment type="caution">
    <text evidence="1">The sequence shown here is derived from an EMBL/GenBank/DDBJ whole genome shotgun (WGS) entry which is preliminary data.</text>
</comment>